<organism evidence="1 2">
    <name type="scientific">Parasponia andersonii</name>
    <name type="common">Sponia andersonii</name>
    <dbReference type="NCBI Taxonomy" id="3476"/>
    <lineage>
        <taxon>Eukaryota</taxon>
        <taxon>Viridiplantae</taxon>
        <taxon>Streptophyta</taxon>
        <taxon>Embryophyta</taxon>
        <taxon>Tracheophyta</taxon>
        <taxon>Spermatophyta</taxon>
        <taxon>Magnoliopsida</taxon>
        <taxon>eudicotyledons</taxon>
        <taxon>Gunneridae</taxon>
        <taxon>Pentapetalae</taxon>
        <taxon>rosids</taxon>
        <taxon>fabids</taxon>
        <taxon>Rosales</taxon>
        <taxon>Cannabaceae</taxon>
        <taxon>Parasponia</taxon>
    </lineage>
</organism>
<sequence length="164" mass="18841">MPLESPSYGFAFDSKANDYKLVRVTVQKTELLRLKSNSWRSVLMTDHSTSVMKEVGILVDVWSSAVTKNALRWIGLRSRVNKKVIVAFDLVNEEFREIKIPDHPNSGGLFCTKHHHCCVFQDCLSMTISDRFCFDSKIEVWVMKEYGVEGSWTKQYSFSTSMSL</sequence>
<dbReference type="InterPro" id="IPR050796">
    <property type="entry name" value="SCF_F-box_component"/>
</dbReference>
<dbReference type="PANTHER" id="PTHR31672:SF13">
    <property type="entry name" value="F-BOX PROTEIN CPR30-LIKE"/>
    <property type="match status" value="1"/>
</dbReference>
<dbReference type="PANTHER" id="PTHR31672">
    <property type="entry name" value="BNACNNG10540D PROTEIN"/>
    <property type="match status" value="1"/>
</dbReference>
<dbReference type="AlphaFoldDB" id="A0A2P5C0S7"/>
<protein>
    <submittedName>
        <fullName evidence="1">F-box associated domain, type</fullName>
    </submittedName>
</protein>
<keyword evidence="2" id="KW-1185">Reference proteome</keyword>
<evidence type="ECO:0000313" key="2">
    <source>
        <dbReference type="Proteomes" id="UP000237105"/>
    </source>
</evidence>
<name>A0A2P5C0S7_PARAD</name>
<reference evidence="2" key="1">
    <citation type="submission" date="2016-06" db="EMBL/GenBank/DDBJ databases">
        <title>Parallel loss of symbiosis genes in relatives of nitrogen-fixing non-legume Parasponia.</title>
        <authorList>
            <person name="Van Velzen R."/>
            <person name="Holmer R."/>
            <person name="Bu F."/>
            <person name="Rutten L."/>
            <person name="Van Zeijl A."/>
            <person name="Liu W."/>
            <person name="Santuari L."/>
            <person name="Cao Q."/>
            <person name="Sharma T."/>
            <person name="Shen D."/>
            <person name="Roswanjaya Y."/>
            <person name="Wardhani T."/>
            <person name="Kalhor M.S."/>
            <person name="Jansen J."/>
            <person name="Van den Hoogen J."/>
            <person name="Gungor B."/>
            <person name="Hartog M."/>
            <person name="Hontelez J."/>
            <person name="Verver J."/>
            <person name="Yang W.-C."/>
            <person name="Schijlen E."/>
            <person name="Repin R."/>
            <person name="Schilthuizen M."/>
            <person name="Schranz E."/>
            <person name="Heidstra R."/>
            <person name="Miyata K."/>
            <person name="Fedorova E."/>
            <person name="Kohlen W."/>
            <person name="Bisseling T."/>
            <person name="Smit S."/>
            <person name="Geurts R."/>
        </authorList>
    </citation>
    <scope>NUCLEOTIDE SEQUENCE [LARGE SCALE GENOMIC DNA]</scope>
    <source>
        <strain evidence="2">cv. WU1-14</strain>
    </source>
</reference>
<proteinExistence type="predicted"/>
<dbReference type="Proteomes" id="UP000237105">
    <property type="component" value="Unassembled WGS sequence"/>
</dbReference>
<accession>A0A2P5C0S7</accession>
<comment type="caution">
    <text evidence="1">The sequence shown here is derived from an EMBL/GenBank/DDBJ whole genome shotgun (WGS) entry which is preliminary data.</text>
</comment>
<evidence type="ECO:0000313" key="1">
    <source>
        <dbReference type="EMBL" id="PON54619.1"/>
    </source>
</evidence>
<dbReference type="OrthoDB" id="5314306at2759"/>
<dbReference type="EMBL" id="JXTB01000192">
    <property type="protein sequence ID" value="PON54619.1"/>
    <property type="molecule type" value="Genomic_DNA"/>
</dbReference>
<gene>
    <name evidence="1" type="ORF">PanWU01x14_193600</name>
</gene>